<protein>
    <recommendedName>
        <fullName evidence="7 18">Phosphatidate cytidylyltransferase</fullName>
        <ecNumber evidence="6 18">2.7.7.41</ecNumber>
    </recommendedName>
</protein>
<keyword evidence="13 20" id="KW-1133">Transmembrane helix</keyword>
<evidence type="ECO:0000256" key="9">
    <source>
        <dbReference type="ARBA" id="ARBA00022516"/>
    </source>
</evidence>
<dbReference type="Pfam" id="PF01148">
    <property type="entry name" value="CTP_transf_1"/>
    <property type="match status" value="1"/>
</dbReference>
<feature type="compositionally biased region" description="Low complexity" evidence="19">
    <location>
        <begin position="130"/>
        <end position="142"/>
    </location>
</feature>
<dbReference type="PANTHER" id="PTHR46382:SF1">
    <property type="entry name" value="PHOSPHATIDATE CYTIDYLYLTRANSFERASE"/>
    <property type="match status" value="1"/>
</dbReference>
<feature type="transmembrane region" description="Helical" evidence="20">
    <location>
        <begin position="232"/>
        <end position="248"/>
    </location>
</feature>
<dbReference type="PANTHER" id="PTHR46382">
    <property type="entry name" value="PHOSPHATIDATE CYTIDYLYLTRANSFERASE"/>
    <property type="match status" value="1"/>
</dbReference>
<sequence length="420" mass="42192">MELDEAGEPARSPGDPEAGGPPPAEPAADGPAEQAEPANGLAERTTGTPATPGAPAGSSSEPAASAEPVASAASGGTSGDAAIPPGSSNGAVAPANESPADSGDAPTERAVPAEAASGPADPADEPPAPGTTGPAATESGAPPAEPAKKSRTGRNLPAAIGVGVVLGGMVLLSLYTVKVIFLAVMAVFLILGLREMTDAFKAREIQVPLLPLAAGLLAAAVGAYWWGAEPLLAITALTVLTVLVWRMADGPTDGYVRDVTAGVFITGYVVLMGGIVALLMAPHDGDDRIVIFIATTVASDIGGYFAGTFLGRHKLVPRISPKKTWEGAAGSIITCMLIGGWLVWWLLNDGQVWQGAIIGAAAAVVAIAGDLIVSMIKRDLGLKDMGNLLPGHGGVMDRLDSLIATAPVVWVLLEIFVPAG</sequence>
<feature type="transmembrane region" description="Helical" evidence="20">
    <location>
        <begin position="180"/>
        <end position="197"/>
    </location>
</feature>
<comment type="similarity">
    <text evidence="5 18">Belongs to the CDS family.</text>
</comment>
<comment type="subcellular location">
    <subcellularLocation>
        <location evidence="2">Cell membrane</location>
        <topology evidence="2">Multi-pass membrane protein</topology>
    </subcellularLocation>
</comment>
<evidence type="ECO:0000256" key="7">
    <source>
        <dbReference type="ARBA" id="ARBA00019373"/>
    </source>
</evidence>
<dbReference type="EC" id="2.7.7.41" evidence="6 18"/>
<accession>A0A939PV92</accession>
<dbReference type="EMBL" id="JAGEOJ010000040">
    <property type="protein sequence ID" value="MBO2455644.1"/>
    <property type="molecule type" value="Genomic_DNA"/>
</dbReference>
<feature type="compositionally biased region" description="Low complexity" evidence="19">
    <location>
        <begin position="45"/>
        <end position="82"/>
    </location>
</feature>
<keyword evidence="11 18" id="KW-0812">Transmembrane</keyword>
<evidence type="ECO:0000256" key="17">
    <source>
        <dbReference type="ARBA" id="ARBA00023264"/>
    </source>
</evidence>
<keyword evidence="9" id="KW-0444">Lipid biosynthesis</keyword>
<evidence type="ECO:0000256" key="19">
    <source>
        <dbReference type="SAM" id="MobiDB-lite"/>
    </source>
</evidence>
<evidence type="ECO:0000256" key="12">
    <source>
        <dbReference type="ARBA" id="ARBA00022695"/>
    </source>
</evidence>
<evidence type="ECO:0000256" key="4">
    <source>
        <dbReference type="ARBA" id="ARBA00005189"/>
    </source>
</evidence>
<keyword evidence="14" id="KW-0443">Lipid metabolism</keyword>
<dbReference type="AlphaFoldDB" id="A0A939PV92"/>
<evidence type="ECO:0000256" key="8">
    <source>
        <dbReference type="ARBA" id="ARBA00022475"/>
    </source>
</evidence>
<evidence type="ECO:0000256" key="16">
    <source>
        <dbReference type="ARBA" id="ARBA00023209"/>
    </source>
</evidence>
<keyword evidence="17" id="KW-1208">Phospholipid metabolism</keyword>
<dbReference type="Proteomes" id="UP000669179">
    <property type="component" value="Unassembled WGS sequence"/>
</dbReference>
<evidence type="ECO:0000256" key="15">
    <source>
        <dbReference type="ARBA" id="ARBA00023136"/>
    </source>
</evidence>
<evidence type="ECO:0000313" key="22">
    <source>
        <dbReference type="Proteomes" id="UP000669179"/>
    </source>
</evidence>
<dbReference type="RefSeq" id="WP_208263868.1">
    <property type="nucleotide sequence ID" value="NZ_JAGEOJ010000040.1"/>
</dbReference>
<evidence type="ECO:0000256" key="18">
    <source>
        <dbReference type="RuleBase" id="RU003938"/>
    </source>
</evidence>
<dbReference type="GO" id="GO:0005886">
    <property type="term" value="C:plasma membrane"/>
    <property type="evidence" value="ECO:0007669"/>
    <property type="project" value="UniProtKB-SubCell"/>
</dbReference>
<evidence type="ECO:0000256" key="2">
    <source>
        <dbReference type="ARBA" id="ARBA00004651"/>
    </source>
</evidence>
<feature type="transmembrane region" description="Helical" evidence="20">
    <location>
        <begin position="260"/>
        <end position="283"/>
    </location>
</feature>
<evidence type="ECO:0000256" key="10">
    <source>
        <dbReference type="ARBA" id="ARBA00022679"/>
    </source>
</evidence>
<dbReference type="InterPro" id="IPR000374">
    <property type="entry name" value="PC_trans"/>
</dbReference>
<name>A0A939PV92_9ACTN</name>
<gene>
    <name evidence="21" type="ORF">J4573_51820</name>
</gene>
<comment type="pathway">
    <text evidence="3 18">Phospholipid metabolism; CDP-diacylglycerol biosynthesis; CDP-diacylglycerol from sn-glycerol 3-phosphate: step 3/3.</text>
</comment>
<keyword evidence="10 18" id="KW-0808">Transferase</keyword>
<evidence type="ECO:0000256" key="5">
    <source>
        <dbReference type="ARBA" id="ARBA00010185"/>
    </source>
</evidence>
<keyword evidence="22" id="KW-1185">Reference proteome</keyword>
<dbReference type="GO" id="GO:0016024">
    <property type="term" value="P:CDP-diacylglycerol biosynthetic process"/>
    <property type="evidence" value="ECO:0007669"/>
    <property type="project" value="TreeGrafter"/>
</dbReference>
<feature type="region of interest" description="Disordered" evidence="19">
    <location>
        <begin position="1"/>
        <end position="152"/>
    </location>
</feature>
<evidence type="ECO:0000256" key="11">
    <source>
        <dbReference type="ARBA" id="ARBA00022692"/>
    </source>
</evidence>
<comment type="catalytic activity">
    <reaction evidence="1 18">
        <text>a 1,2-diacyl-sn-glycero-3-phosphate + CTP + H(+) = a CDP-1,2-diacyl-sn-glycerol + diphosphate</text>
        <dbReference type="Rhea" id="RHEA:16229"/>
        <dbReference type="ChEBI" id="CHEBI:15378"/>
        <dbReference type="ChEBI" id="CHEBI:33019"/>
        <dbReference type="ChEBI" id="CHEBI:37563"/>
        <dbReference type="ChEBI" id="CHEBI:58332"/>
        <dbReference type="ChEBI" id="CHEBI:58608"/>
        <dbReference type="EC" id="2.7.7.41"/>
    </reaction>
</comment>
<organism evidence="21 22">
    <name type="scientific">Actinomadura barringtoniae</name>
    <dbReference type="NCBI Taxonomy" id="1427535"/>
    <lineage>
        <taxon>Bacteria</taxon>
        <taxon>Bacillati</taxon>
        <taxon>Actinomycetota</taxon>
        <taxon>Actinomycetes</taxon>
        <taxon>Streptosporangiales</taxon>
        <taxon>Thermomonosporaceae</taxon>
        <taxon>Actinomadura</taxon>
    </lineage>
</organism>
<keyword evidence="12 18" id="KW-0548">Nucleotidyltransferase</keyword>
<evidence type="ECO:0000256" key="3">
    <source>
        <dbReference type="ARBA" id="ARBA00005119"/>
    </source>
</evidence>
<dbReference type="GO" id="GO:0004605">
    <property type="term" value="F:phosphatidate cytidylyltransferase activity"/>
    <property type="evidence" value="ECO:0007669"/>
    <property type="project" value="UniProtKB-EC"/>
</dbReference>
<evidence type="ECO:0000256" key="14">
    <source>
        <dbReference type="ARBA" id="ARBA00023098"/>
    </source>
</evidence>
<feature type="transmembrane region" description="Helical" evidence="20">
    <location>
        <begin position="289"/>
        <end position="307"/>
    </location>
</feature>
<keyword evidence="8" id="KW-1003">Cell membrane</keyword>
<dbReference type="PROSITE" id="PS01315">
    <property type="entry name" value="CDS"/>
    <property type="match status" value="1"/>
</dbReference>
<comment type="caution">
    <text evidence="21">The sequence shown here is derived from an EMBL/GenBank/DDBJ whole genome shotgun (WGS) entry which is preliminary data.</text>
</comment>
<evidence type="ECO:0000256" key="6">
    <source>
        <dbReference type="ARBA" id="ARBA00012487"/>
    </source>
</evidence>
<keyword evidence="15 20" id="KW-0472">Membrane</keyword>
<evidence type="ECO:0000313" key="21">
    <source>
        <dbReference type="EMBL" id="MBO2455644.1"/>
    </source>
</evidence>
<evidence type="ECO:0000256" key="1">
    <source>
        <dbReference type="ARBA" id="ARBA00001698"/>
    </source>
</evidence>
<feature type="transmembrane region" description="Helical" evidence="20">
    <location>
        <begin position="353"/>
        <end position="373"/>
    </location>
</feature>
<keyword evidence="16" id="KW-0594">Phospholipid biosynthesis</keyword>
<proteinExistence type="inferred from homology"/>
<feature type="transmembrane region" description="Helical" evidence="20">
    <location>
        <begin position="209"/>
        <end position="226"/>
    </location>
</feature>
<feature type="compositionally biased region" description="Low complexity" evidence="19">
    <location>
        <begin position="112"/>
        <end position="121"/>
    </location>
</feature>
<comment type="pathway">
    <text evidence="4">Lipid metabolism.</text>
</comment>
<evidence type="ECO:0000256" key="13">
    <source>
        <dbReference type="ARBA" id="ARBA00022989"/>
    </source>
</evidence>
<feature type="compositionally biased region" description="Low complexity" evidence="19">
    <location>
        <begin position="26"/>
        <end position="38"/>
    </location>
</feature>
<reference evidence="21" key="1">
    <citation type="submission" date="2021-03" db="EMBL/GenBank/DDBJ databases">
        <authorList>
            <person name="Kanchanasin P."/>
            <person name="Saeng-In P."/>
            <person name="Phongsopitanun W."/>
            <person name="Yuki M."/>
            <person name="Kudo T."/>
            <person name="Ohkuma M."/>
            <person name="Tanasupawat S."/>
        </authorList>
    </citation>
    <scope>NUCLEOTIDE SEQUENCE</scope>
    <source>
        <strain evidence="21">GKU 128</strain>
    </source>
</reference>
<feature type="transmembrane region" description="Helical" evidence="20">
    <location>
        <begin position="328"/>
        <end position="347"/>
    </location>
</feature>
<evidence type="ECO:0000256" key="20">
    <source>
        <dbReference type="SAM" id="Phobius"/>
    </source>
</evidence>